<dbReference type="RefSeq" id="WP_027294029.1">
    <property type="nucleotide sequence ID" value="NZ_CABMJZ010000075.1"/>
</dbReference>
<keyword evidence="3" id="KW-1185">Reference proteome</keyword>
<dbReference type="PANTHER" id="PTHR42924">
    <property type="entry name" value="EXONUCLEASE"/>
    <property type="match status" value="1"/>
</dbReference>
<name>A0A4U8QCF1_9FIRM</name>
<dbReference type="InterPro" id="IPR003141">
    <property type="entry name" value="Pol/His_phosphatase_N"/>
</dbReference>
<dbReference type="AlphaFoldDB" id="A0A4U8QCF1"/>
<evidence type="ECO:0000313" key="3">
    <source>
        <dbReference type="Proteomes" id="UP000306509"/>
    </source>
</evidence>
<dbReference type="InterPro" id="IPR052018">
    <property type="entry name" value="PHP_domain"/>
</dbReference>
<sequence length="280" mass="31808">MIRADLHLHSRYSDGSDSAEEVFEKSVREGLDVIALTDHDAPPKEDILKALGRKHHIQVIMGMECGSRDPETKLDAHILAYNIADYEPVARLMKPVLEMRHERSLWQIKRLREMGYEISREEAEKETDGCCIYRQHINYVLYKTGQIDAMFGSWMQRMYRENGPLRVSYEYPDTKEVVKAIAEGGGKAVLAHPGQQQNIRLIPKLVEAGLTGVELLHPSNTPFDMKEIAATAEYYHLFLTGGSDYHGLLSPKGGQVGECVMEFKDFHEIFKPMQSALEMA</sequence>
<dbReference type="EMBL" id="QGQD01000006">
    <property type="protein sequence ID" value="TLD02785.1"/>
    <property type="molecule type" value="Genomic_DNA"/>
</dbReference>
<dbReference type="SUPFAM" id="SSF89550">
    <property type="entry name" value="PHP domain-like"/>
    <property type="match status" value="1"/>
</dbReference>
<accession>A0A4U8QCF1</accession>
<proteinExistence type="predicted"/>
<dbReference type="Pfam" id="PF02811">
    <property type="entry name" value="PHP"/>
    <property type="match status" value="1"/>
</dbReference>
<dbReference type="STRING" id="180332.GCA_000797495_04427"/>
<organism evidence="2 3">
    <name type="scientific">Robinsoniella peoriensis</name>
    <dbReference type="NCBI Taxonomy" id="180332"/>
    <lineage>
        <taxon>Bacteria</taxon>
        <taxon>Bacillati</taxon>
        <taxon>Bacillota</taxon>
        <taxon>Clostridia</taxon>
        <taxon>Lachnospirales</taxon>
        <taxon>Lachnospiraceae</taxon>
        <taxon>Robinsoniella</taxon>
    </lineage>
</organism>
<dbReference type="CDD" id="cd07438">
    <property type="entry name" value="PHP_HisPPase_AMP"/>
    <property type="match status" value="1"/>
</dbReference>
<feature type="domain" description="Polymerase/histidinol phosphatase N-terminal" evidence="1">
    <location>
        <begin position="4"/>
        <end position="69"/>
    </location>
</feature>
<dbReference type="InterPro" id="IPR004013">
    <property type="entry name" value="PHP_dom"/>
</dbReference>
<protein>
    <submittedName>
        <fullName evidence="2">Histidinol phosphatase of the PHP family protein</fullName>
    </submittedName>
</protein>
<dbReference type="GO" id="GO:0035312">
    <property type="term" value="F:5'-3' DNA exonuclease activity"/>
    <property type="evidence" value="ECO:0007669"/>
    <property type="project" value="TreeGrafter"/>
</dbReference>
<dbReference type="OrthoDB" id="9804333at2"/>
<dbReference type="GO" id="GO:0004534">
    <property type="term" value="F:5'-3' RNA exonuclease activity"/>
    <property type="evidence" value="ECO:0007669"/>
    <property type="project" value="TreeGrafter"/>
</dbReference>
<evidence type="ECO:0000313" key="2">
    <source>
        <dbReference type="EMBL" id="TLD02785.1"/>
    </source>
</evidence>
<reference evidence="2 3" key="1">
    <citation type="journal article" date="2019" name="Anaerobe">
        <title>Detection of Robinsoniella peoriensis in multiple bone samples of a trauma patient.</title>
        <authorList>
            <person name="Schrottner P."/>
            <person name="Hartwich K."/>
            <person name="Bunk B."/>
            <person name="Schober I."/>
            <person name="Helbig S."/>
            <person name="Rudolph W.W."/>
            <person name="Gunzer F."/>
        </authorList>
    </citation>
    <scope>NUCLEOTIDE SEQUENCE [LARGE SCALE GENOMIC DNA]</scope>
    <source>
        <strain evidence="2 3">DSM 106044</strain>
    </source>
</reference>
<dbReference type="PANTHER" id="PTHR42924:SF3">
    <property type="entry name" value="POLYMERASE_HISTIDINOL PHOSPHATASE N-TERMINAL DOMAIN-CONTAINING PROTEIN"/>
    <property type="match status" value="1"/>
</dbReference>
<dbReference type="Proteomes" id="UP000306509">
    <property type="component" value="Unassembled WGS sequence"/>
</dbReference>
<gene>
    <name evidence="2" type="ORF">DSM106044_00284</name>
</gene>
<dbReference type="Gene3D" id="1.10.150.650">
    <property type="match status" value="1"/>
</dbReference>
<evidence type="ECO:0000259" key="1">
    <source>
        <dbReference type="SMART" id="SM00481"/>
    </source>
</evidence>
<comment type="caution">
    <text evidence="2">The sequence shown here is derived from an EMBL/GenBank/DDBJ whole genome shotgun (WGS) entry which is preliminary data.</text>
</comment>
<dbReference type="SMART" id="SM00481">
    <property type="entry name" value="POLIIIAc"/>
    <property type="match status" value="1"/>
</dbReference>
<dbReference type="Gene3D" id="3.20.20.140">
    <property type="entry name" value="Metal-dependent hydrolases"/>
    <property type="match status" value="1"/>
</dbReference>
<dbReference type="InterPro" id="IPR016195">
    <property type="entry name" value="Pol/histidinol_Pase-like"/>
</dbReference>